<keyword evidence="1" id="KW-0479">Metal-binding</keyword>
<dbReference type="EMBL" id="NLAX01001623">
    <property type="protein sequence ID" value="PKS05174.1"/>
    <property type="molecule type" value="Genomic_DNA"/>
</dbReference>
<dbReference type="VEuPathDB" id="FungiDB:jhhlp_008542"/>
<evidence type="ECO:0000256" key="3">
    <source>
        <dbReference type="ARBA" id="ARBA00023015"/>
    </source>
</evidence>
<dbReference type="InterPro" id="IPR036864">
    <property type="entry name" value="Zn2-C6_fun-type_DNA-bd_sf"/>
</dbReference>
<dbReference type="InterPro" id="IPR001138">
    <property type="entry name" value="Zn2Cys6_DnaBD"/>
</dbReference>
<dbReference type="SUPFAM" id="SSF57701">
    <property type="entry name" value="Zn2/Cys6 DNA-binding domain"/>
    <property type="match status" value="1"/>
</dbReference>
<gene>
    <name evidence="8" type="ORF">jhhlp_008542</name>
</gene>
<dbReference type="CDD" id="cd00067">
    <property type="entry name" value="GAL4"/>
    <property type="match status" value="1"/>
</dbReference>
<keyword evidence="6" id="KW-0539">Nucleus</keyword>
<dbReference type="Pfam" id="PF11951">
    <property type="entry name" value="Fungal_trans_2"/>
    <property type="match status" value="1"/>
</dbReference>
<dbReference type="Proteomes" id="UP000233524">
    <property type="component" value="Unassembled WGS sequence"/>
</dbReference>
<dbReference type="GO" id="GO:0003677">
    <property type="term" value="F:DNA binding"/>
    <property type="evidence" value="ECO:0007669"/>
    <property type="project" value="UniProtKB-KW"/>
</dbReference>
<evidence type="ECO:0000256" key="1">
    <source>
        <dbReference type="ARBA" id="ARBA00022723"/>
    </source>
</evidence>
<evidence type="ECO:0000256" key="4">
    <source>
        <dbReference type="ARBA" id="ARBA00023125"/>
    </source>
</evidence>
<dbReference type="AlphaFoldDB" id="A0A2N3MYC3"/>
<keyword evidence="2" id="KW-0862">Zinc</keyword>
<dbReference type="GO" id="GO:0000981">
    <property type="term" value="F:DNA-binding transcription factor activity, RNA polymerase II-specific"/>
    <property type="evidence" value="ECO:0007669"/>
    <property type="project" value="InterPro"/>
</dbReference>
<dbReference type="InterPro" id="IPR052360">
    <property type="entry name" value="Transcr_Regulatory_Proteins"/>
</dbReference>
<keyword evidence="5" id="KW-0804">Transcription</keyword>
<dbReference type="PANTHER" id="PTHR36206:SF12">
    <property type="entry name" value="ASPERCRYPTIN BIOSYNTHESIS CLUSTER-SPECIFIC TRANSCRIPTION REGULATOR ATNN-RELATED"/>
    <property type="match status" value="1"/>
</dbReference>
<dbReference type="Gene3D" id="4.10.240.10">
    <property type="entry name" value="Zn(2)-C6 fungal-type DNA-binding domain"/>
    <property type="match status" value="1"/>
</dbReference>
<keyword evidence="4" id="KW-0238">DNA-binding</keyword>
<proteinExistence type="predicted"/>
<dbReference type="InterPro" id="IPR021858">
    <property type="entry name" value="Fun_TF"/>
</dbReference>
<feature type="domain" description="Zn(2)-C6 fungal-type" evidence="7">
    <location>
        <begin position="46"/>
        <end position="72"/>
    </location>
</feature>
<evidence type="ECO:0000256" key="2">
    <source>
        <dbReference type="ARBA" id="ARBA00022833"/>
    </source>
</evidence>
<accession>A0A2N3MYC3</accession>
<sequence length="522" mass="58893">MWSRFLEKKRNPPFTVPRSFGEPANQIQGHVCNVESLEVVASLVGRIRRVKCDETRPNCRRCVSSRRTCDGYLPANVTLNRRSLADLVRQTPSLGPAAQTLAPVLRQSPDPKLSALDATFFDMFRLRTGPGTASLLPSSFWTHDLLKLAHIEPAVWHATLSLGALHHHWEADQELRRASAPLVPYYTPSNTQVEREALSHYFRAISLAKDIKDTAALRSLSITLVAIANILGRWSDCRTHLFGGLRLLDREDARSQGEVDSTAEMLERLDLQAMSFSDSQAPYPYGDPVWLKSLHRKLHDTDTISNHGQAATLLFALLRQFILTSASLAEEKSSLEAFQLDLLTIISDLVAWERKMEILESNHPQPSISSVCIRLYHAQLRLWLLAFLDGPEERWDTDECLFYFEYLIDLAEELITMYEAQSATPFSLEPAVIAPLFSAAHRCRHPQLRWRAIHLLRSCNRQEGMWSSVGAAAVVERVVLMEERAFPHDINAEERKVDMTLLMSAAPGSGAPYKMVRDTASF</sequence>
<dbReference type="GO" id="GO:0008270">
    <property type="term" value="F:zinc ion binding"/>
    <property type="evidence" value="ECO:0007669"/>
    <property type="project" value="InterPro"/>
</dbReference>
<evidence type="ECO:0000259" key="7">
    <source>
        <dbReference type="Pfam" id="PF00172"/>
    </source>
</evidence>
<comment type="caution">
    <text evidence="8">The sequence shown here is derived from an EMBL/GenBank/DDBJ whole genome shotgun (WGS) entry which is preliminary data.</text>
</comment>
<evidence type="ECO:0000313" key="9">
    <source>
        <dbReference type="Proteomes" id="UP000233524"/>
    </source>
</evidence>
<reference evidence="8 9" key="1">
    <citation type="journal article" date="2017" name="G3 (Bethesda)">
        <title>First Draft Genome Sequence of the Pathogenic Fungus Lomentospora prolificans (Formerly Scedosporium prolificans).</title>
        <authorList>
            <person name="Luo R."/>
            <person name="Zimin A."/>
            <person name="Workman R."/>
            <person name="Fan Y."/>
            <person name="Pertea G."/>
            <person name="Grossman N."/>
            <person name="Wear M.P."/>
            <person name="Jia B."/>
            <person name="Miller H."/>
            <person name="Casadevall A."/>
            <person name="Timp W."/>
            <person name="Zhang S.X."/>
            <person name="Salzberg S.L."/>
        </authorList>
    </citation>
    <scope>NUCLEOTIDE SEQUENCE [LARGE SCALE GENOMIC DNA]</scope>
    <source>
        <strain evidence="8 9">JHH-5317</strain>
    </source>
</reference>
<dbReference type="PANTHER" id="PTHR36206">
    <property type="entry name" value="ASPERCRYPTIN BIOSYNTHESIS CLUSTER-SPECIFIC TRANSCRIPTION REGULATOR ATNN-RELATED"/>
    <property type="match status" value="1"/>
</dbReference>
<evidence type="ECO:0000256" key="6">
    <source>
        <dbReference type="ARBA" id="ARBA00023242"/>
    </source>
</evidence>
<protein>
    <recommendedName>
        <fullName evidence="7">Zn(2)-C6 fungal-type domain-containing protein</fullName>
    </recommendedName>
</protein>
<keyword evidence="9" id="KW-1185">Reference proteome</keyword>
<evidence type="ECO:0000256" key="5">
    <source>
        <dbReference type="ARBA" id="ARBA00023163"/>
    </source>
</evidence>
<dbReference type="InParanoid" id="A0A2N3MYC3"/>
<dbReference type="OrthoDB" id="3598904at2759"/>
<keyword evidence="3" id="KW-0805">Transcription regulation</keyword>
<dbReference type="Pfam" id="PF00172">
    <property type="entry name" value="Zn_clus"/>
    <property type="match status" value="1"/>
</dbReference>
<organism evidence="8 9">
    <name type="scientific">Lomentospora prolificans</name>
    <dbReference type="NCBI Taxonomy" id="41688"/>
    <lineage>
        <taxon>Eukaryota</taxon>
        <taxon>Fungi</taxon>
        <taxon>Dikarya</taxon>
        <taxon>Ascomycota</taxon>
        <taxon>Pezizomycotina</taxon>
        <taxon>Sordariomycetes</taxon>
        <taxon>Hypocreomycetidae</taxon>
        <taxon>Microascales</taxon>
        <taxon>Microascaceae</taxon>
        <taxon>Lomentospora</taxon>
    </lineage>
</organism>
<evidence type="ECO:0000313" key="8">
    <source>
        <dbReference type="EMBL" id="PKS05174.1"/>
    </source>
</evidence>
<dbReference type="STRING" id="41688.A0A2N3MYC3"/>
<name>A0A2N3MYC3_9PEZI</name>